<proteinExistence type="inferred from homology"/>
<evidence type="ECO:0000256" key="3">
    <source>
        <dbReference type="ARBA" id="ARBA00023136"/>
    </source>
</evidence>
<keyword evidence="4 6" id="KW-0807">Transducer</keyword>
<dbReference type="InterPro" id="IPR004089">
    <property type="entry name" value="MCPsignal_dom"/>
</dbReference>
<dbReference type="InterPro" id="IPR004090">
    <property type="entry name" value="Chemotax_Me-accpt_rcpt"/>
</dbReference>
<dbReference type="STRING" id="1324314.BVG16_10640"/>
<dbReference type="InterPro" id="IPR003660">
    <property type="entry name" value="HAMP_dom"/>
</dbReference>
<dbReference type="CDD" id="cd11386">
    <property type="entry name" value="MCP_signal"/>
    <property type="match status" value="1"/>
</dbReference>
<evidence type="ECO:0000256" key="1">
    <source>
        <dbReference type="ARBA" id="ARBA00004236"/>
    </source>
</evidence>
<dbReference type="Pfam" id="PF00672">
    <property type="entry name" value="HAMP"/>
    <property type="match status" value="1"/>
</dbReference>
<keyword evidence="7" id="KW-1133">Transmembrane helix</keyword>
<dbReference type="PRINTS" id="PR00260">
    <property type="entry name" value="CHEMTRNSDUCR"/>
</dbReference>
<evidence type="ECO:0000313" key="11">
    <source>
        <dbReference type="Proteomes" id="UP000190188"/>
    </source>
</evidence>
<feature type="domain" description="HAMP" evidence="9">
    <location>
        <begin position="213"/>
        <end position="265"/>
    </location>
</feature>
<dbReference type="InterPro" id="IPR024478">
    <property type="entry name" value="HlyB_4HB_MCP"/>
</dbReference>
<dbReference type="GO" id="GO:0005886">
    <property type="term" value="C:plasma membrane"/>
    <property type="evidence" value="ECO:0007669"/>
    <property type="project" value="UniProtKB-SubCell"/>
</dbReference>
<dbReference type="OrthoDB" id="358716at2"/>
<sequence>MNLLRNLRVGKKLTLLVGILLLLTSALSGYGIYVMNRLAHDTESMYQDVALPTMTLGHYRANNRAIETITFQIMQMVSESEGQQLLLKMESLFSANNEYLNQLMHANISSENKELIQQINQKYQSYMKVVKDTVSLGAQNKNEEAYQYYKDHADALQNTIVSLGDKLEDNNKAYAKSLNDDNTARAEQTSLIMIIGTAIAMILSLLLGIAITKMITYPIQVVRGVIAKAEAGDFTCHVNYDSKDELGMMAKLFNQMLITLRSSFSQIAESSHQLAAFSIELNASAEQTSIASEHIAVSVQEIANGVEEQVRAVEASSSTLEVMAQNAQHIAESAQTVTEQAVQAEGKSVRGIEAIGTVSAQMNTINETIQGLGEVIRGLGARSGEIGLIVDTITGIASQTNLLALNAAIEAARVGEHGKGFAVVAGEVRKLAEESANSAGRISTLVDAIRTETDAAVDSMNLATTEVSNGLMTVNAAGESFLDVQQAVHSVAGQIQDVSTAVQHLASGTEQMFATIQQINETAVSSAAGTQNISAATEEQLATMEEIAASSESLTTMAEELQTNISMFKV</sequence>
<dbReference type="SUPFAM" id="SSF58104">
    <property type="entry name" value="Methyl-accepting chemotaxis protein (MCP) signaling domain"/>
    <property type="match status" value="1"/>
</dbReference>
<evidence type="ECO:0000259" key="9">
    <source>
        <dbReference type="PROSITE" id="PS50885"/>
    </source>
</evidence>
<dbReference type="Proteomes" id="UP000190188">
    <property type="component" value="Unassembled WGS sequence"/>
</dbReference>
<feature type="transmembrane region" description="Helical" evidence="7">
    <location>
        <begin position="191"/>
        <end position="211"/>
    </location>
</feature>
<dbReference type="PANTHER" id="PTHR32089:SF112">
    <property type="entry name" value="LYSOZYME-LIKE PROTEIN-RELATED"/>
    <property type="match status" value="1"/>
</dbReference>
<keyword evidence="7" id="KW-0812">Transmembrane</keyword>
<dbReference type="PROSITE" id="PS50885">
    <property type="entry name" value="HAMP"/>
    <property type="match status" value="1"/>
</dbReference>
<dbReference type="PROSITE" id="PS50111">
    <property type="entry name" value="CHEMOTAXIS_TRANSDUC_2"/>
    <property type="match status" value="1"/>
</dbReference>
<accession>A0A1T2XEL9</accession>
<comment type="caution">
    <text evidence="10">The sequence shown here is derived from an EMBL/GenBank/DDBJ whole genome shotgun (WGS) entry which is preliminary data.</text>
</comment>
<evidence type="ECO:0000256" key="6">
    <source>
        <dbReference type="PROSITE-ProRule" id="PRU00284"/>
    </source>
</evidence>
<dbReference type="GO" id="GO:0007165">
    <property type="term" value="P:signal transduction"/>
    <property type="evidence" value="ECO:0007669"/>
    <property type="project" value="UniProtKB-KW"/>
</dbReference>
<evidence type="ECO:0000256" key="7">
    <source>
        <dbReference type="SAM" id="Phobius"/>
    </source>
</evidence>
<protein>
    <recommendedName>
        <fullName evidence="12">Methyl-accepting chemotaxis protein</fullName>
    </recommendedName>
</protein>
<organism evidence="10 11">
    <name type="scientific">Paenibacillus selenitireducens</name>
    <dbReference type="NCBI Taxonomy" id="1324314"/>
    <lineage>
        <taxon>Bacteria</taxon>
        <taxon>Bacillati</taxon>
        <taxon>Bacillota</taxon>
        <taxon>Bacilli</taxon>
        <taxon>Bacillales</taxon>
        <taxon>Paenibacillaceae</taxon>
        <taxon>Paenibacillus</taxon>
    </lineage>
</organism>
<name>A0A1T2XEL9_9BACL</name>
<evidence type="ECO:0000259" key="8">
    <source>
        <dbReference type="PROSITE" id="PS50111"/>
    </source>
</evidence>
<dbReference type="Gene3D" id="1.10.287.950">
    <property type="entry name" value="Methyl-accepting chemotaxis protein"/>
    <property type="match status" value="1"/>
</dbReference>
<dbReference type="CDD" id="cd06225">
    <property type="entry name" value="HAMP"/>
    <property type="match status" value="1"/>
</dbReference>
<dbReference type="GO" id="GO:0006935">
    <property type="term" value="P:chemotaxis"/>
    <property type="evidence" value="ECO:0007669"/>
    <property type="project" value="InterPro"/>
</dbReference>
<evidence type="ECO:0000256" key="2">
    <source>
        <dbReference type="ARBA" id="ARBA00022475"/>
    </source>
</evidence>
<dbReference type="SMART" id="SM00283">
    <property type="entry name" value="MA"/>
    <property type="match status" value="1"/>
</dbReference>
<dbReference type="PANTHER" id="PTHR32089">
    <property type="entry name" value="METHYL-ACCEPTING CHEMOTAXIS PROTEIN MCPB"/>
    <property type="match status" value="1"/>
</dbReference>
<feature type="domain" description="Methyl-accepting transducer" evidence="8">
    <location>
        <begin position="284"/>
        <end position="520"/>
    </location>
</feature>
<comment type="subcellular location">
    <subcellularLocation>
        <location evidence="1">Cell membrane</location>
    </subcellularLocation>
</comment>
<gene>
    <name evidence="10" type="ORF">BVG16_10640</name>
</gene>
<evidence type="ECO:0000256" key="4">
    <source>
        <dbReference type="ARBA" id="ARBA00023224"/>
    </source>
</evidence>
<keyword evidence="11" id="KW-1185">Reference proteome</keyword>
<dbReference type="Pfam" id="PF00015">
    <property type="entry name" value="MCPsignal"/>
    <property type="match status" value="1"/>
</dbReference>
<comment type="similarity">
    <text evidence="5">Belongs to the methyl-accepting chemotaxis (MCP) protein family.</text>
</comment>
<evidence type="ECO:0008006" key="12">
    <source>
        <dbReference type="Google" id="ProtNLM"/>
    </source>
</evidence>
<dbReference type="Pfam" id="PF12729">
    <property type="entry name" value="4HB_MCP_1"/>
    <property type="match status" value="1"/>
</dbReference>
<reference evidence="10 11" key="1">
    <citation type="submission" date="2017-01" db="EMBL/GenBank/DDBJ databases">
        <title>Genome analysis of Paenibacillus selenitrireducens ES3-24.</title>
        <authorList>
            <person name="Xu D."/>
            <person name="Yao R."/>
            <person name="Zheng S."/>
        </authorList>
    </citation>
    <scope>NUCLEOTIDE SEQUENCE [LARGE SCALE GENOMIC DNA]</scope>
    <source>
        <strain evidence="10 11">ES3-24</strain>
    </source>
</reference>
<evidence type="ECO:0000256" key="5">
    <source>
        <dbReference type="ARBA" id="ARBA00029447"/>
    </source>
</evidence>
<evidence type="ECO:0000313" key="10">
    <source>
        <dbReference type="EMBL" id="OPA78337.1"/>
    </source>
</evidence>
<keyword evidence="2" id="KW-1003">Cell membrane</keyword>
<dbReference type="SMART" id="SM00304">
    <property type="entry name" value="HAMP"/>
    <property type="match status" value="1"/>
</dbReference>
<dbReference type="EMBL" id="MSZX01000004">
    <property type="protein sequence ID" value="OPA78337.1"/>
    <property type="molecule type" value="Genomic_DNA"/>
</dbReference>
<dbReference type="RefSeq" id="WP_078498549.1">
    <property type="nucleotide sequence ID" value="NZ_MSZX01000004.1"/>
</dbReference>
<dbReference type="GO" id="GO:0004888">
    <property type="term" value="F:transmembrane signaling receptor activity"/>
    <property type="evidence" value="ECO:0007669"/>
    <property type="project" value="InterPro"/>
</dbReference>
<keyword evidence="3 7" id="KW-0472">Membrane</keyword>
<dbReference type="AlphaFoldDB" id="A0A1T2XEL9"/>